<dbReference type="AlphaFoldDB" id="A0AAN9TQC5"/>
<reference evidence="2 3" key="1">
    <citation type="submission" date="2024-03" db="EMBL/GenBank/DDBJ databases">
        <title>Adaptation during the transition from Ophiocordyceps entomopathogen to insect associate is accompanied by gene loss and intensified selection.</title>
        <authorList>
            <person name="Ward C.M."/>
            <person name="Onetto C.A."/>
            <person name="Borneman A.R."/>
        </authorList>
    </citation>
    <scope>NUCLEOTIDE SEQUENCE [LARGE SCALE GENOMIC DNA]</scope>
    <source>
        <strain evidence="2">AWRI1</strain>
        <tissue evidence="2">Single Adult Female</tissue>
    </source>
</reference>
<dbReference type="Proteomes" id="UP001367676">
    <property type="component" value="Unassembled WGS sequence"/>
</dbReference>
<feature type="region of interest" description="Disordered" evidence="1">
    <location>
        <begin position="135"/>
        <end position="156"/>
    </location>
</feature>
<sequence>MYTPYNDIPFEDLDLLGEQIATYTPEIIKVEATQIPIRTIHIPFELTNEVANSFRAFGEVVEVYFLTKHYGFFDTLRTYWKVKNLILIMDQLRRESLDDSDTVYPIRLTRVDRAAFQEYDNDDVIGRDKSYGEEIDTQTSSYTTDIPSTSINLMDD</sequence>
<organism evidence="2 3">
    <name type="scientific">Parthenolecanium corni</name>
    <dbReference type="NCBI Taxonomy" id="536013"/>
    <lineage>
        <taxon>Eukaryota</taxon>
        <taxon>Metazoa</taxon>
        <taxon>Ecdysozoa</taxon>
        <taxon>Arthropoda</taxon>
        <taxon>Hexapoda</taxon>
        <taxon>Insecta</taxon>
        <taxon>Pterygota</taxon>
        <taxon>Neoptera</taxon>
        <taxon>Paraneoptera</taxon>
        <taxon>Hemiptera</taxon>
        <taxon>Sternorrhyncha</taxon>
        <taxon>Coccoidea</taxon>
        <taxon>Coccidae</taxon>
        <taxon>Parthenolecanium</taxon>
    </lineage>
</organism>
<proteinExistence type="predicted"/>
<evidence type="ECO:0000256" key="1">
    <source>
        <dbReference type="SAM" id="MobiDB-lite"/>
    </source>
</evidence>
<protein>
    <submittedName>
        <fullName evidence="2">Uncharacterized protein</fullName>
    </submittedName>
</protein>
<gene>
    <name evidence="2" type="ORF">V9T40_003293</name>
</gene>
<evidence type="ECO:0000313" key="3">
    <source>
        <dbReference type="Proteomes" id="UP001367676"/>
    </source>
</evidence>
<name>A0AAN9TQC5_9HEMI</name>
<dbReference type="EMBL" id="JBBCAQ010000006">
    <property type="protein sequence ID" value="KAK7603294.1"/>
    <property type="molecule type" value="Genomic_DNA"/>
</dbReference>
<feature type="compositionally biased region" description="Polar residues" evidence="1">
    <location>
        <begin position="137"/>
        <end position="156"/>
    </location>
</feature>
<comment type="caution">
    <text evidence="2">The sequence shown here is derived from an EMBL/GenBank/DDBJ whole genome shotgun (WGS) entry which is preliminary data.</text>
</comment>
<keyword evidence="3" id="KW-1185">Reference proteome</keyword>
<evidence type="ECO:0000313" key="2">
    <source>
        <dbReference type="EMBL" id="KAK7603294.1"/>
    </source>
</evidence>
<accession>A0AAN9TQC5</accession>